<name>A0AA41S5G8_PAPNU</name>
<sequence>MEISLRRRLMFAVLIVSSLFMIIQSCDAVRHNVGGVKNGGWIPNTMNYTSDWAAHEQFYVGDYWGFYEPRPNRQLYTVFEVNKTDYDSCSIDHFLYNISRGGGRDVYQLNHSRPYYFISGGGYCWQGLKLAVSVQELPPAPAEAPKAASSASLSASLPGMFTIVAAAAAALVVSWFGVHH</sequence>
<evidence type="ECO:0000313" key="4">
    <source>
        <dbReference type="EMBL" id="MCL7030582.1"/>
    </source>
</evidence>
<dbReference type="GO" id="GO:0005886">
    <property type="term" value="C:plasma membrane"/>
    <property type="evidence" value="ECO:0007669"/>
    <property type="project" value="TreeGrafter"/>
</dbReference>
<gene>
    <name evidence="4" type="ORF">MKW94_011657</name>
</gene>
<keyword evidence="1" id="KW-0472">Membrane</keyword>
<dbReference type="PANTHER" id="PTHR33021:SF547">
    <property type="entry name" value="OS03G0758500 PROTEIN"/>
    <property type="match status" value="1"/>
</dbReference>
<evidence type="ECO:0000259" key="3">
    <source>
        <dbReference type="PROSITE" id="PS51485"/>
    </source>
</evidence>
<dbReference type="AlphaFoldDB" id="A0AA41S5G8"/>
<feature type="transmembrane region" description="Helical" evidence="1">
    <location>
        <begin position="159"/>
        <end position="178"/>
    </location>
</feature>
<dbReference type="PROSITE" id="PS51257">
    <property type="entry name" value="PROKAR_LIPOPROTEIN"/>
    <property type="match status" value="1"/>
</dbReference>
<dbReference type="PANTHER" id="PTHR33021">
    <property type="entry name" value="BLUE COPPER PROTEIN"/>
    <property type="match status" value="1"/>
</dbReference>
<evidence type="ECO:0000256" key="1">
    <source>
        <dbReference type="SAM" id="Phobius"/>
    </source>
</evidence>
<proteinExistence type="predicted"/>
<dbReference type="SUPFAM" id="SSF49503">
    <property type="entry name" value="Cupredoxins"/>
    <property type="match status" value="1"/>
</dbReference>
<dbReference type="Pfam" id="PF02298">
    <property type="entry name" value="Cu_bind_like"/>
    <property type="match status" value="1"/>
</dbReference>
<dbReference type="Gene3D" id="2.60.40.420">
    <property type="entry name" value="Cupredoxins - blue copper proteins"/>
    <property type="match status" value="1"/>
</dbReference>
<feature type="domain" description="Phytocyanin" evidence="3">
    <location>
        <begin position="29"/>
        <end position="136"/>
    </location>
</feature>
<feature type="signal peptide" evidence="2">
    <location>
        <begin position="1"/>
        <end position="28"/>
    </location>
</feature>
<feature type="chain" id="PRO_5041361582" description="Phytocyanin domain-containing protein" evidence="2">
    <location>
        <begin position="29"/>
        <end position="180"/>
    </location>
</feature>
<dbReference type="Proteomes" id="UP001177140">
    <property type="component" value="Unassembled WGS sequence"/>
</dbReference>
<keyword evidence="5" id="KW-1185">Reference proteome</keyword>
<dbReference type="EMBL" id="JAJJMA010103297">
    <property type="protein sequence ID" value="MCL7030582.1"/>
    <property type="molecule type" value="Genomic_DNA"/>
</dbReference>
<organism evidence="4 5">
    <name type="scientific">Papaver nudicaule</name>
    <name type="common">Iceland poppy</name>
    <dbReference type="NCBI Taxonomy" id="74823"/>
    <lineage>
        <taxon>Eukaryota</taxon>
        <taxon>Viridiplantae</taxon>
        <taxon>Streptophyta</taxon>
        <taxon>Embryophyta</taxon>
        <taxon>Tracheophyta</taxon>
        <taxon>Spermatophyta</taxon>
        <taxon>Magnoliopsida</taxon>
        <taxon>Ranunculales</taxon>
        <taxon>Papaveraceae</taxon>
        <taxon>Papaveroideae</taxon>
        <taxon>Papaver</taxon>
    </lineage>
</organism>
<keyword evidence="1" id="KW-0812">Transmembrane</keyword>
<reference evidence="4" key="1">
    <citation type="submission" date="2022-03" db="EMBL/GenBank/DDBJ databases">
        <title>A functionally conserved STORR gene fusion in Papaver species that diverged 16.8 million years ago.</title>
        <authorList>
            <person name="Catania T."/>
        </authorList>
    </citation>
    <scope>NUCLEOTIDE SEQUENCE</scope>
    <source>
        <strain evidence="4">S-191538</strain>
    </source>
</reference>
<dbReference type="InterPro" id="IPR039391">
    <property type="entry name" value="Phytocyanin-like"/>
</dbReference>
<dbReference type="InterPro" id="IPR008972">
    <property type="entry name" value="Cupredoxin"/>
</dbReference>
<comment type="caution">
    <text evidence="4">The sequence shown here is derived from an EMBL/GenBank/DDBJ whole genome shotgun (WGS) entry which is preliminary data.</text>
</comment>
<keyword evidence="1" id="KW-1133">Transmembrane helix</keyword>
<dbReference type="InterPro" id="IPR003245">
    <property type="entry name" value="Phytocyanin_dom"/>
</dbReference>
<evidence type="ECO:0000256" key="2">
    <source>
        <dbReference type="SAM" id="SignalP"/>
    </source>
</evidence>
<accession>A0AA41S5G8</accession>
<dbReference type="PROSITE" id="PS51485">
    <property type="entry name" value="PHYTOCYANIN"/>
    <property type="match status" value="1"/>
</dbReference>
<dbReference type="GO" id="GO:0009055">
    <property type="term" value="F:electron transfer activity"/>
    <property type="evidence" value="ECO:0007669"/>
    <property type="project" value="InterPro"/>
</dbReference>
<protein>
    <recommendedName>
        <fullName evidence="3">Phytocyanin domain-containing protein</fullName>
    </recommendedName>
</protein>
<evidence type="ECO:0000313" key="5">
    <source>
        <dbReference type="Proteomes" id="UP001177140"/>
    </source>
</evidence>
<keyword evidence="2" id="KW-0732">Signal</keyword>